<name>A0ABW2BZP7_9PSEU</name>
<proteinExistence type="predicted"/>
<dbReference type="RefSeq" id="WP_345400343.1">
    <property type="nucleotide sequence ID" value="NZ_BAABLA010000099.1"/>
</dbReference>
<dbReference type="SUPFAM" id="SSF89360">
    <property type="entry name" value="HesB-like domain"/>
    <property type="match status" value="1"/>
</dbReference>
<comment type="caution">
    <text evidence="2">The sequence shown here is derived from an EMBL/GenBank/DDBJ whole genome shotgun (WGS) entry which is preliminary data.</text>
</comment>
<evidence type="ECO:0000313" key="2">
    <source>
        <dbReference type="EMBL" id="MFC6867767.1"/>
    </source>
</evidence>
<dbReference type="EMBL" id="JBHSXX010000001">
    <property type="protein sequence ID" value="MFC6867767.1"/>
    <property type="molecule type" value="Genomic_DNA"/>
</dbReference>
<dbReference type="Pfam" id="PF01521">
    <property type="entry name" value="Fe-S_biosyn"/>
    <property type="match status" value="1"/>
</dbReference>
<dbReference type="InterPro" id="IPR000361">
    <property type="entry name" value="ATAP_core_dom"/>
</dbReference>
<keyword evidence="3" id="KW-1185">Reference proteome</keyword>
<dbReference type="Proteomes" id="UP001596337">
    <property type="component" value="Unassembled WGS sequence"/>
</dbReference>
<protein>
    <submittedName>
        <fullName evidence="2">Iron-sulfur cluster biosynthesis family protein</fullName>
    </submittedName>
</protein>
<evidence type="ECO:0000259" key="1">
    <source>
        <dbReference type="Pfam" id="PF01521"/>
    </source>
</evidence>
<feature type="domain" description="Core" evidence="1">
    <location>
        <begin position="2"/>
        <end position="87"/>
    </location>
</feature>
<dbReference type="Gene3D" id="2.60.300.12">
    <property type="entry name" value="HesB-like domain"/>
    <property type="match status" value="1"/>
</dbReference>
<organism evidence="2 3">
    <name type="scientific">Haloechinothrix salitolerans</name>
    <dbReference type="NCBI Taxonomy" id="926830"/>
    <lineage>
        <taxon>Bacteria</taxon>
        <taxon>Bacillati</taxon>
        <taxon>Actinomycetota</taxon>
        <taxon>Actinomycetes</taxon>
        <taxon>Pseudonocardiales</taxon>
        <taxon>Pseudonocardiaceae</taxon>
        <taxon>Haloechinothrix</taxon>
    </lineage>
</organism>
<reference evidence="3" key="1">
    <citation type="journal article" date="2019" name="Int. J. Syst. Evol. Microbiol.">
        <title>The Global Catalogue of Microorganisms (GCM) 10K type strain sequencing project: providing services to taxonomists for standard genome sequencing and annotation.</title>
        <authorList>
            <consortium name="The Broad Institute Genomics Platform"/>
            <consortium name="The Broad Institute Genome Sequencing Center for Infectious Disease"/>
            <person name="Wu L."/>
            <person name="Ma J."/>
        </authorList>
    </citation>
    <scope>NUCLEOTIDE SEQUENCE [LARGE SCALE GENOMIC DNA]</scope>
    <source>
        <strain evidence="3">KCTC 32255</strain>
    </source>
</reference>
<dbReference type="InterPro" id="IPR035903">
    <property type="entry name" value="HesB-like_dom_sf"/>
</dbReference>
<accession>A0ABW2BZP7</accession>
<gene>
    <name evidence="2" type="ORF">ACFQGD_11475</name>
</gene>
<sequence>MLALTEPAAEAISALTQSQNEQQQGSGLRLALTGETDDLQLTLAVSSEPEAGDQVMGTEDGARVFMESRAAEFLDDKVLDVQQDEQGQLNFAVYAQEQQQGQA</sequence>
<evidence type="ECO:0000313" key="3">
    <source>
        <dbReference type="Proteomes" id="UP001596337"/>
    </source>
</evidence>